<sequence>MKYLLIIFIIVSCSQKSNKLKDNYLAGMQFRLDTVIVNPGDEIIFLNQDIQSASLSNDKKYLYNFNPNDHTFEKVNLDALQLEEKISFEKEGPNGTGDFFGGLRILNSNEFTISTINWLALFSLDGTRIKKINYEGFFLENNPIRSGTLSFISTYLDSDASRFFALLGQEMDKLYSLGVFNLDDYSYRKIPIPSFDGIYDYKFNLQFGPSSISFGPKLSMVLSESRLIFSNQLLNELSIYDMQGDSMYVKEYSSHLTENKKVNKYQQDHESEEILVEEFTRFHQEINFLPPFWDEKNQVFYRFSFQELPANSENGVLARSDIYLSVLDKDLNLIGEALVPDLRKKPATLFSNLFPRHFAKDGKIWIYENINDEMGFVILSITNQY</sequence>
<dbReference type="Pfam" id="PF13970">
    <property type="entry name" value="DUF4221"/>
    <property type="match status" value="1"/>
</dbReference>
<dbReference type="RefSeq" id="WP_241410374.1">
    <property type="nucleotide sequence ID" value="NZ_JAKZGO010000003.1"/>
</dbReference>
<dbReference type="EMBL" id="JAKZGO010000003">
    <property type="protein sequence ID" value="MCH7412837.1"/>
    <property type="molecule type" value="Genomic_DNA"/>
</dbReference>
<name>A0ABS9V8T4_9BACT</name>
<evidence type="ECO:0000313" key="1">
    <source>
        <dbReference type="EMBL" id="MCH7412837.1"/>
    </source>
</evidence>
<protein>
    <submittedName>
        <fullName evidence="1">DUF4221 domain-containing protein</fullName>
    </submittedName>
</protein>
<gene>
    <name evidence="1" type="ORF">MM213_05015</name>
</gene>
<proteinExistence type="predicted"/>
<keyword evidence="2" id="KW-1185">Reference proteome</keyword>
<organism evidence="1 2">
    <name type="scientific">Belliella alkalica</name>
    <dbReference type="NCBI Taxonomy" id="1730871"/>
    <lineage>
        <taxon>Bacteria</taxon>
        <taxon>Pseudomonadati</taxon>
        <taxon>Bacteroidota</taxon>
        <taxon>Cytophagia</taxon>
        <taxon>Cytophagales</taxon>
        <taxon>Cyclobacteriaceae</taxon>
        <taxon>Belliella</taxon>
    </lineage>
</organism>
<reference evidence="1" key="1">
    <citation type="submission" date="2022-03" db="EMBL/GenBank/DDBJ databases">
        <title>De novo assembled genomes of Belliella spp. (Cyclobacteriaceae) strains.</title>
        <authorList>
            <person name="Szabo A."/>
            <person name="Korponai K."/>
            <person name="Felfoldi T."/>
        </authorList>
    </citation>
    <scope>NUCLEOTIDE SEQUENCE</scope>
    <source>
        <strain evidence="1">DSM 111903</strain>
    </source>
</reference>
<comment type="caution">
    <text evidence="1">The sequence shown here is derived from an EMBL/GenBank/DDBJ whole genome shotgun (WGS) entry which is preliminary data.</text>
</comment>
<dbReference type="Proteomes" id="UP001165430">
    <property type="component" value="Unassembled WGS sequence"/>
</dbReference>
<accession>A0ABS9V8T4</accession>
<evidence type="ECO:0000313" key="2">
    <source>
        <dbReference type="Proteomes" id="UP001165430"/>
    </source>
</evidence>
<dbReference type="InterPro" id="IPR025316">
    <property type="entry name" value="DUF4221"/>
</dbReference>